<reference evidence="2 3" key="1">
    <citation type="submission" date="2016-01" db="EMBL/GenBank/DDBJ databases">
        <authorList>
            <person name="McClelland M."/>
            <person name="Jain A."/>
            <person name="Saraogi P."/>
            <person name="Mendelson R."/>
            <person name="Westerman R."/>
            <person name="SanMiguel P."/>
            <person name="Csonka L."/>
        </authorList>
    </citation>
    <scope>NUCLEOTIDE SEQUENCE [LARGE SCALE GENOMIC DNA]</scope>
    <source>
        <strain evidence="2 3">R-53146</strain>
    </source>
</reference>
<evidence type="ECO:0000313" key="2">
    <source>
        <dbReference type="EMBL" id="CVK15881.1"/>
    </source>
</evidence>
<name>A0A0X3ANF0_9FLAO</name>
<organism evidence="2 3">
    <name type="scientific">Apibacter mensalis</name>
    <dbReference type="NCBI Taxonomy" id="1586267"/>
    <lineage>
        <taxon>Bacteria</taxon>
        <taxon>Pseudomonadati</taxon>
        <taxon>Bacteroidota</taxon>
        <taxon>Flavobacteriia</taxon>
        <taxon>Flavobacteriales</taxon>
        <taxon>Weeksellaceae</taxon>
        <taxon>Apibacter</taxon>
    </lineage>
</organism>
<dbReference type="Pfam" id="PF13401">
    <property type="entry name" value="AAA_22"/>
    <property type="match status" value="1"/>
</dbReference>
<keyword evidence="3" id="KW-1185">Reference proteome</keyword>
<dbReference type="RefSeq" id="WP_055425103.1">
    <property type="nucleotide sequence ID" value="NZ_FCOR01000003.1"/>
</dbReference>
<dbReference type="GO" id="GO:0003677">
    <property type="term" value="F:DNA binding"/>
    <property type="evidence" value="ECO:0007669"/>
    <property type="project" value="InterPro"/>
</dbReference>
<dbReference type="InterPro" id="IPR027417">
    <property type="entry name" value="P-loop_NTPase"/>
</dbReference>
<dbReference type="SUPFAM" id="SSF47413">
    <property type="entry name" value="lambda repressor-like DNA-binding domains"/>
    <property type="match status" value="1"/>
</dbReference>
<feature type="domain" description="ORC1/DEAH AAA+ ATPase" evidence="1">
    <location>
        <begin position="90"/>
        <end position="206"/>
    </location>
</feature>
<dbReference type="OrthoDB" id="1426482at2"/>
<dbReference type="SUPFAM" id="SSF52540">
    <property type="entry name" value="P-loop containing nucleoside triphosphate hydrolases"/>
    <property type="match status" value="1"/>
</dbReference>
<dbReference type="STRING" id="1586267.GCA_001418685_00716"/>
<dbReference type="GO" id="GO:0016887">
    <property type="term" value="F:ATP hydrolysis activity"/>
    <property type="evidence" value="ECO:0007669"/>
    <property type="project" value="InterPro"/>
</dbReference>
<accession>A0A0X3ANF0</accession>
<protein>
    <recommendedName>
        <fullName evidence="1">ORC1/DEAH AAA+ ATPase domain-containing protein</fullName>
    </recommendedName>
</protein>
<evidence type="ECO:0000259" key="1">
    <source>
        <dbReference type="Pfam" id="PF13401"/>
    </source>
</evidence>
<dbReference type="InterPro" id="IPR049945">
    <property type="entry name" value="AAA_22"/>
</dbReference>
<dbReference type="Gene3D" id="3.40.50.300">
    <property type="entry name" value="P-loop containing nucleotide triphosphate hydrolases"/>
    <property type="match status" value="1"/>
</dbReference>
<gene>
    <name evidence="2" type="ORF">Ga0061079_103192</name>
</gene>
<dbReference type="Proteomes" id="UP000182761">
    <property type="component" value="Unassembled WGS sequence"/>
</dbReference>
<evidence type="ECO:0000313" key="3">
    <source>
        <dbReference type="Proteomes" id="UP000182761"/>
    </source>
</evidence>
<sequence length="284" mass="32484">MNKEEKKQIVIKLGELVKLKGSQNKLANTLKISSATLSQMLNGNWSLIKDEMWRDVAAQIGIKRNNWNIVETANFKKLHTLFQDAVEDSQVFAVINSAGSGKSETAKAFVENTPNTYLLQCNEYWNRKYFLAELLTALGKDYSGLTTAEMMIEAVRILQKKYKPGLILDEADKLSDQVLYFFIALYNQLEDHCAIILMATDHLEKRIKRGLKLNKKGYKEIFSRIGRRFVDFGGINATDVASICLANGIENKNHIKDIWRDSEGDLRRVKRKIYAIKKINKDTE</sequence>
<proteinExistence type="predicted"/>
<dbReference type="AlphaFoldDB" id="A0A0X3ANF0"/>
<dbReference type="InterPro" id="IPR010982">
    <property type="entry name" value="Lambda_DNA-bd_dom_sf"/>
</dbReference>
<dbReference type="EMBL" id="FCOR01000003">
    <property type="protein sequence ID" value="CVK15881.1"/>
    <property type="molecule type" value="Genomic_DNA"/>
</dbReference>